<dbReference type="AlphaFoldDB" id="A0A2N1J848"/>
<feature type="region of interest" description="Disordered" evidence="1">
    <location>
        <begin position="1"/>
        <end position="23"/>
    </location>
</feature>
<evidence type="ECO:0000313" key="3">
    <source>
        <dbReference type="Proteomes" id="UP000232875"/>
    </source>
</evidence>
<accession>A0A2N1J848</accession>
<organism evidence="2 3">
    <name type="scientific">Malassezia vespertilionis</name>
    <dbReference type="NCBI Taxonomy" id="2020962"/>
    <lineage>
        <taxon>Eukaryota</taxon>
        <taxon>Fungi</taxon>
        <taxon>Dikarya</taxon>
        <taxon>Basidiomycota</taxon>
        <taxon>Ustilaginomycotina</taxon>
        <taxon>Malasseziomycetes</taxon>
        <taxon>Malasseziales</taxon>
        <taxon>Malasseziaceae</taxon>
        <taxon>Malassezia</taxon>
    </lineage>
</organism>
<keyword evidence="3" id="KW-1185">Reference proteome</keyword>
<reference evidence="2 3" key="1">
    <citation type="submission" date="2017-10" db="EMBL/GenBank/DDBJ databases">
        <title>A novel species of cold-tolerant Malassezia isolated from bats.</title>
        <authorList>
            <person name="Lorch J.M."/>
            <person name="Palmer J.M."/>
            <person name="Vanderwolf K.J."/>
            <person name="Schmidt K.Z."/>
            <person name="Verant M.L."/>
            <person name="Weller T.J."/>
            <person name="Blehert D.S."/>
        </authorList>
    </citation>
    <scope>NUCLEOTIDE SEQUENCE [LARGE SCALE GENOMIC DNA]</scope>
    <source>
        <strain evidence="2 3">NWHC:44797-103</strain>
    </source>
</reference>
<gene>
    <name evidence="2" type="ORF">MVES_003364</name>
</gene>
<proteinExistence type="predicted"/>
<dbReference type="OrthoDB" id="10008801at2759"/>
<dbReference type="Proteomes" id="UP000232875">
    <property type="component" value="Unassembled WGS sequence"/>
</dbReference>
<dbReference type="EMBL" id="KZ454994">
    <property type="protein sequence ID" value="PKI82730.1"/>
    <property type="molecule type" value="Genomic_DNA"/>
</dbReference>
<sequence>MTTSRPALASEDNRGDMHPAFPPGFEKLGQSPDALAALQQLTKVLQQNGVDVTGKTRPSMVQLATLATKKEVREATAKVGVDLTPERLQSLMNGDFSSK</sequence>
<evidence type="ECO:0000313" key="2">
    <source>
        <dbReference type="EMBL" id="PKI82730.1"/>
    </source>
</evidence>
<name>A0A2N1J848_9BASI</name>
<evidence type="ECO:0000256" key="1">
    <source>
        <dbReference type="SAM" id="MobiDB-lite"/>
    </source>
</evidence>
<protein>
    <submittedName>
        <fullName evidence="2">Uncharacterized protein</fullName>
    </submittedName>
</protein>